<dbReference type="PANTHER" id="PTHR39597">
    <property type="entry name" value="UBA DOMAIN-CONTAINING PROTEIN RUP1"/>
    <property type="match status" value="1"/>
</dbReference>
<feature type="compositionally biased region" description="Polar residues" evidence="2">
    <location>
        <begin position="544"/>
        <end position="565"/>
    </location>
</feature>
<dbReference type="EMBL" id="KZ825123">
    <property type="protein sequence ID" value="PYI20704.1"/>
    <property type="molecule type" value="Genomic_DNA"/>
</dbReference>
<proteinExistence type="predicted"/>
<keyword evidence="1" id="KW-0175">Coiled coil</keyword>
<evidence type="ECO:0000256" key="2">
    <source>
        <dbReference type="SAM" id="MobiDB-lite"/>
    </source>
</evidence>
<evidence type="ECO:0000313" key="3">
    <source>
        <dbReference type="EMBL" id="PYI20704.1"/>
    </source>
</evidence>
<dbReference type="Proteomes" id="UP000249829">
    <property type="component" value="Unassembled WGS sequence"/>
</dbReference>
<organism evidence="3 4">
    <name type="scientific">Aspergillus violaceofuscus (strain CBS 115571)</name>
    <dbReference type="NCBI Taxonomy" id="1450538"/>
    <lineage>
        <taxon>Eukaryota</taxon>
        <taxon>Fungi</taxon>
        <taxon>Dikarya</taxon>
        <taxon>Ascomycota</taxon>
        <taxon>Pezizomycotina</taxon>
        <taxon>Eurotiomycetes</taxon>
        <taxon>Eurotiomycetidae</taxon>
        <taxon>Eurotiales</taxon>
        <taxon>Aspergillaceae</taxon>
        <taxon>Aspergillus</taxon>
    </lineage>
</organism>
<evidence type="ECO:0000313" key="4">
    <source>
        <dbReference type="Proteomes" id="UP000249829"/>
    </source>
</evidence>
<dbReference type="GO" id="GO:0005829">
    <property type="term" value="C:cytosol"/>
    <property type="evidence" value="ECO:0007669"/>
    <property type="project" value="TreeGrafter"/>
</dbReference>
<evidence type="ECO:0000256" key="1">
    <source>
        <dbReference type="SAM" id="Coils"/>
    </source>
</evidence>
<feature type="region of interest" description="Disordered" evidence="2">
    <location>
        <begin position="1"/>
        <end position="20"/>
    </location>
</feature>
<protein>
    <recommendedName>
        <fullName evidence="5">Ubiquitin interaction motif protein</fullName>
    </recommendedName>
</protein>
<dbReference type="GO" id="GO:0005634">
    <property type="term" value="C:nucleus"/>
    <property type="evidence" value="ECO:0007669"/>
    <property type="project" value="TreeGrafter"/>
</dbReference>
<dbReference type="OMA" id="WAMTLFN"/>
<evidence type="ECO:0008006" key="5">
    <source>
        <dbReference type="Google" id="ProtNLM"/>
    </source>
</evidence>
<dbReference type="InterPro" id="IPR055335">
    <property type="entry name" value="Ucp6/RUP1"/>
</dbReference>
<dbReference type="STRING" id="1450538.A0A2V5HFV5"/>
<accession>A0A2V5HFV5</accession>
<feature type="coiled-coil region" evidence="1">
    <location>
        <begin position="360"/>
        <end position="387"/>
    </location>
</feature>
<feature type="region of interest" description="Disordered" evidence="2">
    <location>
        <begin position="540"/>
        <end position="565"/>
    </location>
</feature>
<sequence length="847" mass="95679">MSLSQNLGQQETGVTRAGNASFSRATRDHYDEGAWAMTLFNSSAHEIIISPDPTDRKRREDEPAFIRPSQESTHLGGLVTILHSIPLAREALLLRNRSLPNYGHDSQWWNGQPINLPKIVTMSEAHEGDTDWDDIIYEAQRLVAFLDTTTRAFGSPDALTSLQCISQHDRDSAVSRFLEAWQEAAIRADPGSQLGTIFSTTGYNGPMPAEGMMEQKEFHLLEPLVEHDPGQTLYDVLDRAFWCDRQDQPLEEVWLETLAEVLVMKLESSQKPLDVIVPTVFYADRYMANSRDAARDFRTRRLQAYEEIDKIGKVIKRYSQSNLTAQTGMTSRDVLEKAASAITSKFADSVPSDMDIENVAKQLRAVSARIENQLRGLEDKKQRIRDSLRDHSKFLTEASPDAEPHYRYTLRGVCTEPHVTYVLKRRDQRVSSNNEPPTTEECQWWRFSFSTEDAAIRKAESQGRVKCDSDQTDIIGYTARRVDEAEVLRAARRESNQVLLVYANTNAVNMQEETAPVQLQKFVARDNETFESELQDAEMAHNPPETQHQSSGTLPSPNPEQQQSTQNVNVFDYQVPSFNETQGPGQEMQEINGRPLLSRSSTAGPVQPTLDADMWDANPIGKLRQQFLFIPINSLMALDNDTVAGATIELLETRLRRLTYLLTGDANWTGEPTPPAKPASLDDSISRRLLRLEKDLARLSRNIPAVRDVLSLHDRFPELFRPAPPGSLPENLTTQNLASIVLSYASAFPETASRLSSLNDLPIPDAETSAALIQLQPRLDQLAKTQEDQARQISGLRVRSAKALQRWYEVALVSGGECWAEWEGRLEDVEREVRREEVVRERREKEL</sequence>
<reference evidence="3 4" key="1">
    <citation type="submission" date="2018-02" db="EMBL/GenBank/DDBJ databases">
        <title>The genomes of Aspergillus section Nigri reveals drivers in fungal speciation.</title>
        <authorList>
            <consortium name="DOE Joint Genome Institute"/>
            <person name="Vesth T.C."/>
            <person name="Nybo J."/>
            <person name="Theobald S."/>
            <person name="Brandl J."/>
            <person name="Frisvad J.C."/>
            <person name="Nielsen K.F."/>
            <person name="Lyhne E.K."/>
            <person name="Kogle M.E."/>
            <person name="Kuo A."/>
            <person name="Riley R."/>
            <person name="Clum A."/>
            <person name="Nolan M."/>
            <person name="Lipzen A."/>
            <person name="Salamov A."/>
            <person name="Henrissat B."/>
            <person name="Wiebenga A."/>
            <person name="De vries R.P."/>
            <person name="Grigoriev I.V."/>
            <person name="Mortensen U.H."/>
            <person name="Andersen M.R."/>
            <person name="Baker S.E."/>
        </authorList>
    </citation>
    <scope>NUCLEOTIDE SEQUENCE [LARGE SCALE GENOMIC DNA]</scope>
    <source>
        <strain evidence="3 4">CBS 115571</strain>
    </source>
</reference>
<keyword evidence="4" id="KW-1185">Reference proteome</keyword>
<dbReference type="AlphaFoldDB" id="A0A2V5HFV5"/>
<gene>
    <name evidence="3" type="ORF">BO99DRAFT_330098</name>
</gene>
<dbReference type="GO" id="GO:0016579">
    <property type="term" value="P:protein deubiquitination"/>
    <property type="evidence" value="ECO:0007669"/>
    <property type="project" value="TreeGrafter"/>
</dbReference>
<dbReference type="PANTHER" id="PTHR39597:SF1">
    <property type="entry name" value="UBA DOMAIN-CONTAINING PROTEIN RUP1"/>
    <property type="match status" value="1"/>
</dbReference>
<name>A0A2V5HFV5_ASPV1</name>